<evidence type="ECO:0000313" key="4">
    <source>
        <dbReference type="Proteomes" id="UP000801492"/>
    </source>
</evidence>
<dbReference type="Gene3D" id="1.20.1280.50">
    <property type="match status" value="1"/>
</dbReference>
<dbReference type="Gene3D" id="3.80.10.10">
    <property type="entry name" value="Ribonuclease Inhibitor"/>
    <property type="match status" value="1"/>
</dbReference>
<dbReference type="OrthoDB" id="9856535at2759"/>
<dbReference type="PROSITE" id="PS50181">
    <property type="entry name" value="FBOX"/>
    <property type="match status" value="1"/>
</dbReference>
<feature type="region of interest" description="Disordered" evidence="1">
    <location>
        <begin position="633"/>
        <end position="653"/>
    </location>
</feature>
<dbReference type="Proteomes" id="UP000801492">
    <property type="component" value="Unassembled WGS sequence"/>
</dbReference>
<dbReference type="SUPFAM" id="SSF52047">
    <property type="entry name" value="RNI-like"/>
    <property type="match status" value="1"/>
</dbReference>
<accession>A0A8K0GEP8</accession>
<dbReference type="SUPFAM" id="SSF81383">
    <property type="entry name" value="F-box domain"/>
    <property type="match status" value="1"/>
</dbReference>
<evidence type="ECO:0000256" key="1">
    <source>
        <dbReference type="SAM" id="MobiDB-lite"/>
    </source>
</evidence>
<feature type="compositionally biased region" description="Polar residues" evidence="1">
    <location>
        <begin position="386"/>
        <end position="401"/>
    </location>
</feature>
<feature type="compositionally biased region" description="Polar residues" evidence="1">
    <location>
        <begin position="635"/>
        <end position="653"/>
    </location>
</feature>
<sequence>MDFDIPVGVKRKCTSASQIKSSKRKRIESHINILDLSDCTLLHIVKFLDATSLYMLGETCTRFKQLVQDESLWIYADARNRPNSNAKIQFCWENVNKRTKALLMAGSNRSDFILSLNAFFDAKKLSNLTVLALEHQCIKYCYLKEFPPTLEELSLRHSFVPRHSDFFRFSQEGMINLKTLILDHCQWLEADSLISFSRLPKLEILSLYMCKKLGDDDISDVSLAGKFGFKTLKVIDLRFTGLGENFLKTFYKSTSLQCIYFQCFPSTYQLERLQRKLEIVKGENAHENSYMSDDESNNDVSRHSFKKRFNASKLISADSRTINDETMLIFNCLKAGEDRKVRPKSYLYEYPYGDCTCGFFDKESGTYGSIDVERQNEEVQGEPANATGSLKSEYTVHTPSSTDDEDDDWDVASLQKKLKFERQKKPPKKNQRCIIHATEYIKNLSCGKKNADCECGDSCDEEGISVIVVARTEEGRVVHYHPARSRSSRSVEVKLTESTDNEITQLIDRLTTYFTNFNQFYVDDVLTAIYECSKFKEYSKMIDVLKLMEDIEFIQALYENFCDLAKVLGENCKRILSYHSACFGDLMLQLLRHKDIDNKKHILKSFFRNLLYSVSGKEFVEQPVAKKIQKVATEDNWNQPGPSGLQSSQTSATIENEVEHNNNTKDEENIRPNKIIIGNLSNRGLVIDRRVSNIRSLDPRREGNAEGDNDSSTYRSNFLTISPRVNIYFESTGTQQIYVRMADEHRDRRNENNIVLQALPRDIPTNIKELSLRGYLVSDKTLVALKEMDLDLLDVTNTKVTVIGVQQFMMSNPQCRLIHESACVCRPKLHF</sequence>
<evidence type="ECO:0000259" key="2">
    <source>
        <dbReference type="PROSITE" id="PS50181"/>
    </source>
</evidence>
<feature type="domain" description="F-box" evidence="2">
    <location>
        <begin position="30"/>
        <end position="76"/>
    </location>
</feature>
<dbReference type="InterPro" id="IPR032675">
    <property type="entry name" value="LRR_dom_sf"/>
</dbReference>
<dbReference type="InterPro" id="IPR001810">
    <property type="entry name" value="F-box_dom"/>
</dbReference>
<dbReference type="AlphaFoldDB" id="A0A8K0GEP8"/>
<comment type="caution">
    <text evidence="3">The sequence shown here is derived from an EMBL/GenBank/DDBJ whole genome shotgun (WGS) entry which is preliminary data.</text>
</comment>
<dbReference type="EMBL" id="VTPC01005171">
    <property type="protein sequence ID" value="KAF2896356.1"/>
    <property type="molecule type" value="Genomic_DNA"/>
</dbReference>
<reference evidence="3" key="1">
    <citation type="submission" date="2019-08" db="EMBL/GenBank/DDBJ databases">
        <title>The genome of the North American firefly Photinus pyralis.</title>
        <authorList>
            <consortium name="Photinus pyralis genome working group"/>
            <person name="Fallon T.R."/>
            <person name="Sander Lower S.E."/>
            <person name="Weng J.-K."/>
        </authorList>
    </citation>
    <scope>NUCLEOTIDE SEQUENCE</scope>
    <source>
        <strain evidence="3">TRF0915ILg1</strain>
        <tissue evidence="3">Whole body</tissue>
    </source>
</reference>
<keyword evidence="4" id="KW-1185">Reference proteome</keyword>
<dbReference type="InterPro" id="IPR036047">
    <property type="entry name" value="F-box-like_dom_sf"/>
</dbReference>
<protein>
    <recommendedName>
        <fullName evidence="2">F-box domain-containing protein</fullName>
    </recommendedName>
</protein>
<gene>
    <name evidence="3" type="ORF">ILUMI_09819</name>
</gene>
<proteinExistence type="predicted"/>
<feature type="region of interest" description="Disordered" evidence="1">
    <location>
        <begin position="376"/>
        <end position="408"/>
    </location>
</feature>
<evidence type="ECO:0000313" key="3">
    <source>
        <dbReference type="EMBL" id="KAF2896356.1"/>
    </source>
</evidence>
<organism evidence="3 4">
    <name type="scientific">Ignelater luminosus</name>
    <name type="common">Cucubano</name>
    <name type="synonym">Pyrophorus luminosus</name>
    <dbReference type="NCBI Taxonomy" id="2038154"/>
    <lineage>
        <taxon>Eukaryota</taxon>
        <taxon>Metazoa</taxon>
        <taxon>Ecdysozoa</taxon>
        <taxon>Arthropoda</taxon>
        <taxon>Hexapoda</taxon>
        <taxon>Insecta</taxon>
        <taxon>Pterygota</taxon>
        <taxon>Neoptera</taxon>
        <taxon>Endopterygota</taxon>
        <taxon>Coleoptera</taxon>
        <taxon>Polyphaga</taxon>
        <taxon>Elateriformia</taxon>
        <taxon>Elateroidea</taxon>
        <taxon>Elateridae</taxon>
        <taxon>Agrypninae</taxon>
        <taxon>Pyrophorini</taxon>
        <taxon>Ignelater</taxon>
    </lineage>
</organism>
<name>A0A8K0GEP8_IGNLU</name>
<dbReference type="Pfam" id="PF12937">
    <property type="entry name" value="F-box-like"/>
    <property type="match status" value="1"/>
</dbReference>